<feature type="region of interest" description="Disordered" evidence="1">
    <location>
        <begin position="222"/>
        <end position="328"/>
    </location>
</feature>
<feature type="compositionally biased region" description="Polar residues" evidence="1">
    <location>
        <begin position="270"/>
        <end position="289"/>
    </location>
</feature>
<gene>
    <name evidence="3" type="ORF">JOC58_000206</name>
</gene>
<dbReference type="PANTHER" id="PTHR36109:SF2">
    <property type="entry name" value="MEMBRANE PROTEIN"/>
    <property type="match status" value="1"/>
</dbReference>
<dbReference type="InterPro" id="IPR025889">
    <property type="entry name" value="GSP17M-like_dom"/>
</dbReference>
<feature type="domain" description="General stress protein 17M-like" evidence="2">
    <location>
        <begin position="18"/>
        <end position="87"/>
    </location>
</feature>
<reference evidence="3 4" key="1">
    <citation type="submission" date="2023-07" db="EMBL/GenBank/DDBJ databases">
        <title>Genomic Encyclopedia of Type Strains, Phase IV (KMG-IV): sequencing the most valuable type-strain genomes for metagenomic binning, comparative biology and taxonomic classification.</title>
        <authorList>
            <person name="Goeker M."/>
        </authorList>
    </citation>
    <scope>NUCLEOTIDE SEQUENCE [LARGE SCALE GENOMIC DNA]</scope>
    <source>
        <strain evidence="3 4">DSM 22170</strain>
    </source>
</reference>
<feature type="compositionally biased region" description="Basic and acidic residues" evidence="1">
    <location>
        <begin position="236"/>
        <end position="245"/>
    </location>
</feature>
<evidence type="ECO:0000256" key="1">
    <source>
        <dbReference type="SAM" id="MobiDB-lite"/>
    </source>
</evidence>
<dbReference type="Proteomes" id="UP001185028">
    <property type="component" value="Unassembled WGS sequence"/>
</dbReference>
<evidence type="ECO:0000313" key="4">
    <source>
        <dbReference type="Proteomes" id="UP001185028"/>
    </source>
</evidence>
<proteinExistence type="predicted"/>
<name>A0ABU1IVC6_9BACL</name>
<comment type="caution">
    <text evidence="3">The sequence shown here is derived from an EMBL/GenBank/DDBJ whole genome shotgun (WGS) entry which is preliminary data.</text>
</comment>
<dbReference type="Pfam" id="PF11181">
    <property type="entry name" value="YflT"/>
    <property type="match status" value="1"/>
</dbReference>
<feature type="compositionally biased region" description="Basic and acidic residues" evidence="1">
    <location>
        <begin position="292"/>
        <end position="328"/>
    </location>
</feature>
<evidence type="ECO:0000313" key="3">
    <source>
        <dbReference type="EMBL" id="MDR6242322.1"/>
    </source>
</evidence>
<keyword evidence="4" id="KW-1185">Reference proteome</keyword>
<dbReference type="RefSeq" id="WP_188774790.1">
    <property type="nucleotide sequence ID" value="NZ_BMMB01000003.1"/>
</dbReference>
<organism evidence="3 4">
    <name type="scientific">Paenibacillus hunanensis</name>
    <dbReference type="NCBI Taxonomy" id="539262"/>
    <lineage>
        <taxon>Bacteria</taxon>
        <taxon>Bacillati</taxon>
        <taxon>Bacillota</taxon>
        <taxon>Bacilli</taxon>
        <taxon>Bacillales</taxon>
        <taxon>Paenibacillaceae</taxon>
        <taxon>Paenibacillus</taxon>
    </lineage>
</organism>
<dbReference type="EMBL" id="JAVDQH010000001">
    <property type="protein sequence ID" value="MDR6242322.1"/>
    <property type="molecule type" value="Genomic_DNA"/>
</dbReference>
<protein>
    <submittedName>
        <fullName evidence="3">Membrane protein</fullName>
    </submittedName>
</protein>
<evidence type="ECO:0000259" key="2">
    <source>
        <dbReference type="Pfam" id="PF11181"/>
    </source>
</evidence>
<accession>A0ABU1IVC6</accession>
<dbReference type="PANTHER" id="PTHR36109">
    <property type="entry name" value="MEMBRANE PROTEIN-RELATED"/>
    <property type="match status" value="1"/>
</dbReference>
<dbReference type="InterPro" id="IPR052948">
    <property type="entry name" value="Low_temp-induced_all0457"/>
</dbReference>
<sequence>MFNNGHNRNELDNETRKIVGVFTTEQEASKAIRDLKDAGFASDDISIVGNNKAEMRHLGDETGTKAPEGVATGATTGGVIGGVAGLLAGLGIAAIPVFGPIMAAGPIAVTLAGAAAGAGAGGLVGGLIGMGIPEEEAKEYEANVNEGNILVMVDSAAGNRQRIYDVFRANGATNSRYYDAPLNTTVNNDIPQQGTERVNGVITTEESQQRMVNREERIVADEDAGALGTTRTDATLPERDVRTEQELGVTNDEQRLDRTGQPTMGDDSIQRASMGTTGAMGNNMANTGSMDPMDRDRRRTDDTHDESLKDKGKDLVDKGREQIERMRR</sequence>